<evidence type="ECO:0000256" key="4">
    <source>
        <dbReference type="ARBA" id="ARBA00022840"/>
    </source>
</evidence>
<dbReference type="EMBL" id="VTWH01000004">
    <property type="protein sequence ID" value="KAA0969040.1"/>
    <property type="molecule type" value="Genomic_DNA"/>
</dbReference>
<keyword evidence="4 6" id="KW-0067">ATP-binding</keyword>
<dbReference type="PROSITE" id="PS50893">
    <property type="entry name" value="ABC_TRANSPORTER_2"/>
    <property type="match status" value="1"/>
</dbReference>
<sequence length="252" mass="27804">MSELINIKGVSKRFDELLALDNINLTVRDGEFVAIVGSSGCGKSTLLRLIAGLLPTSEGIVEVNGHKVKGPADDVGIAFQTPVLLPWRSVVENVSLQLEVRKLPKAKYETELRRLIELVGLNGFEDRKPYELSGGMQQRVALCRALIHNPALLLMDEPFGALDAMTREQLNLELQRIWMETRKTIVLITHSIIEAVFLADRVVVMSPRPGRITKIIDVPVPRPRSFSGLGDPAFQAACDEVRTLMNASGLTE</sequence>
<feature type="domain" description="ABC transporter" evidence="5">
    <location>
        <begin position="5"/>
        <end position="232"/>
    </location>
</feature>
<dbReference type="PROSITE" id="PS00211">
    <property type="entry name" value="ABC_TRANSPORTER_1"/>
    <property type="match status" value="1"/>
</dbReference>
<accession>A0A5B0DU04</accession>
<reference evidence="6 7" key="1">
    <citation type="submission" date="2019-08" db="EMBL/GenBank/DDBJ databases">
        <title>Aureimonas fodiniaquatilis sp. nov., isolated from a coal mine wastewater.</title>
        <authorList>
            <person name="Kim W."/>
        </authorList>
    </citation>
    <scope>NUCLEOTIDE SEQUENCE [LARGE SCALE GENOMIC DNA]</scope>
    <source>
        <strain evidence="6 7">CAU 1482</strain>
    </source>
</reference>
<evidence type="ECO:0000256" key="1">
    <source>
        <dbReference type="ARBA" id="ARBA00005417"/>
    </source>
</evidence>
<organism evidence="6 7">
    <name type="scientific">Aureimonas fodinaquatilis</name>
    <dbReference type="NCBI Taxonomy" id="2565783"/>
    <lineage>
        <taxon>Bacteria</taxon>
        <taxon>Pseudomonadati</taxon>
        <taxon>Pseudomonadota</taxon>
        <taxon>Alphaproteobacteria</taxon>
        <taxon>Hyphomicrobiales</taxon>
        <taxon>Aurantimonadaceae</taxon>
        <taxon>Aureimonas</taxon>
    </lineage>
</organism>
<evidence type="ECO:0000256" key="2">
    <source>
        <dbReference type="ARBA" id="ARBA00022448"/>
    </source>
</evidence>
<dbReference type="Gene3D" id="3.40.50.300">
    <property type="entry name" value="P-loop containing nucleotide triphosphate hydrolases"/>
    <property type="match status" value="1"/>
</dbReference>
<dbReference type="InterPro" id="IPR003439">
    <property type="entry name" value="ABC_transporter-like_ATP-bd"/>
</dbReference>
<name>A0A5B0DU04_9HYPH</name>
<evidence type="ECO:0000259" key="5">
    <source>
        <dbReference type="PROSITE" id="PS50893"/>
    </source>
</evidence>
<protein>
    <submittedName>
        <fullName evidence="6">ABC transporter ATP-binding protein</fullName>
    </submittedName>
</protein>
<proteinExistence type="inferred from homology"/>
<keyword evidence="7" id="KW-1185">Reference proteome</keyword>
<dbReference type="GO" id="GO:0005524">
    <property type="term" value="F:ATP binding"/>
    <property type="evidence" value="ECO:0007669"/>
    <property type="project" value="UniProtKB-KW"/>
</dbReference>
<dbReference type="AlphaFoldDB" id="A0A5B0DU04"/>
<dbReference type="PANTHER" id="PTHR42788:SF13">
    <property type="entry name" value="ALIPHATIC SULFONATES IMPORT ATP-BINDING PROTEIN SSUB"/>
    <property type="match status" value="1"/>
</dbReference>
<dbReference type="CDD" id="cd03293">
    <property type="entry name" value="ABC_NrtD_SsuB_transporters"/>
    <property type="match status" value="1"/>
</dbReference>
<evidence type="ECO:0000313" key="6">
    <source>
        <dbReference type="EMBL" id="KAA0969040.1"/>
    </source>
</evidence>
<gene>
    <name evidence="6" type="ORF">FPY71_15950</name>
</gene>
<dbReference type="Proteomes" id="UP000324738">
    <property type="component" value="Unassembled WGS sequence"/>
</dbReference>
<dbReference type="InterPro" id="IPR003593">
    <property type="entry name" value="AAA+_ATPase"/>
</dbReference>
<keyword evidence="3" id="KW-0547">Nucleotide-binding</keyword>
<comment type="similarity">
    <text evidence="1">Belongs to the ABC transporter superfamily.</text>
</comment>
<dbReference type="InterPro" id="IPR017871">
    <property type="entry name" value="ABC_transporter-like_CS"/>
</dbReference>
<dbReference type="SMART" id="SM00382">
    <property type="entry name" value="AAA"/>
    <property type="match status" value="1"/>
</dbReference>
<dbReference type="Pfam" id="PF00005">
    <property type="entry name" value="ABC_tran"/>
    <property type="match status" value="1"/>
</dbReference>
<dbReference type="PANTHER" id="PTHR42788">
    <property type="entry name" value="TAURINE IMPORT ATP-BINDING PROTEIN-RELATED"/>
    <property type="match status" value="1"/>
</dbReference>
<dbReference type="SUPFAM" id="SSF52540">
    <property type="entry name" value="P-loop containing nucleoside triphosphate hydrolases"/>
    <property type="match status" value="1"/>
</dbReference>
<dbReference type="InterPro" id="IPR050166">
    <property type="entry name" value="ABC_transporter_ATP-bind"/>
</dbReference>
<keyword evidence="2" id="KW-0813">Transport</keyword>
<comment type="caution">
    <text evidence="6">The sequence shown here is derived from an EMBL/GenBank/DDBJ whole genome shotgun (WGS) entry which is preliminary data.</text>
</comment>
<evidence type="ECO:0000313" key="7">
    <source>
        <dbReference type="Proteomes" id="UP000324738"/>
    </source>
</evidence>
<evidence type="ECO:0000256" key="3">
    <source>
        <dbReference type="ARBA" id="ARBA00022741"/>
    </source>
</evidence>
<dbReference type="InterPro" id="IPR027417">
    <property type="entry name" value="P-loop_NTPase"/>
</dbReference>
<dbReference type="GO" id="GO:0016887">
    <property type="term" value="F:ATP hydrolysis activity"/>
    <property type="evidence" value="ECO:0007669"/>
    <property type="project" value="InterPro"/>
</dbReference>
<dbReference type="RefSeq" id="WP_149301314.1">
    <property type="nucleotide sequence ID" value="NZ_VTWH01000004.1"/>
</dbReference>
<dbReference type="OrthoDB" id="9807242at2"/>